<keyword evidence="10" id="KW-1185">Reference proteome</keyword>
<organism evidence="9 10">
    <name type="scientific">Bombilactobacillus mellifer</name>
    <dbReference type="NCBI Taxonomy" id="1218492"/>
    <lineage>
        <taxon>Bacteria</taxon>
        <taxon>Bacillati</taxon>
        <taxon>Bacillota</taxon>
        <taxon>Bacilli</taxon>
        <taxon>Lactobacillales</taxon>
        <taxon>Lactobacillaceae</taxon>
        <taxon>Bombilactobacillus</taxon>
    </lineage>
</organism>
<evidence type="ECO:0000256" key="3">
    <source>
        <dbReference type="ARBA" id="ARBA00022475"/>
    </source>
</evidence>
<keyword evidence="5 7" id="KW-1133">Transmembrane helix</keyword>
<evidence type="ECO:0000256" key="6">
    <source>
        <dbReference type="ARBA" id="ARBA00023136"/>
    </source>
</evidence>
<feature type="domain" description="Type II secretion system protein GspF" evidence="8">
    <location>
        <begin position="21"/>
        <end position="134"/>
    </location>
</feature>
<evidence type="ECO:0000256" key="5">
    <source>
        <dbReference type="ARBA" id="ARBA00022989"/>
    </source>
</evidence>
<dbReference type="PANTHER" id="PTHR30012:SF0">
    <property type="entry name" value="TYPE II SECRETION SYSTEM PROTEIN F-RELATED"/>
    <property type="match status" value="1"/>
</dbReference>
<comment type="similarity">
    <text evidence="2">Belongs to the GSP F family.</text>
</comment>
<feature type="transmembrane region" description="Helical" evidence="7">
    <location>
        <begin position="306"/>
        <end position="327"/>
    </location>
</feature>
<dbReference type="AlphaFoldDB" id="A0A0F4LWT4"/>
<protein>
    <recommendedName>
        <fullName evidence="8">Type II secretion system protein GspF domain-containing protein</fullName>
    </recommendedName>
</protein>
<dbReference type="Pfam" id="PF00482">
    <property type="entry name" value="T2SSF"/>
    <property type="match status" value="2"/>
</dbReference>
<evidence type="ECO:0000256" key="4">
    <source>
        <dbReference type="ARBA" id="ARBA00022692"/>
    </source>
</evidence>
<evidence type="ECO:0000313" key="10">
    <source>
        <dbReference type="Proteomes" id="UP000033558"/>
    </source>
</evidence>
<dbReference type="Gene3D" id="1.20.81.30">
    <property type="entry name" value="Type II secretion system (T2SS), domain F"/>
    <property type="match status" value="2"/>
</dbReference>
<dbReference type="PANTHER" id="PTHR30012">
    <property type="entry name" value="GENERAL SECRETION PATHWAY PROTEIN"/>
    <property type="match status" value="1"/>
</dbReference>
<evidence type="ECO:0000313" key="9">
    <source>
        <dbReference type="EMBL" id="KJY62001.1"/>
    </source>
</evidence>
<reference evidence="9 10" key="1">
    <citation type="submission" date="2015-01" db="EMBL/GenBank/DDBJ databases">
        <title>Comparative genomics of the lactic acid bacteria isolated from the honey bee gut.</title>
        <authorList>
            <person name="Ellegaard K.M."/>
            <person name="Tamarit D."/>
            <person name="Javelind E."/>
            <person name="Olofsson T."/>
            <person name="Andersson S.G."/>
            <person name="Vasquez A."/>
        </authorList>
    </citation>
    <scope>NUCLEOTIDE SEQUENCE [LARGE SCALE GENOMIC DNA]</scope>
    <source>
        <strain evidence="9 10">Bin4</strain>
    </source>
</reference>
<evidence type="ECO:0000256" key="1">
    <source>
        <dbReference type="ARBA" id="ARBA00004651"/>
    </source>
</evidence>
<dbReference type="EMBL" id="JXJQ01000008">
    <property type="protein sequence ID" value="KJY62001.1"/>
    <property type="molecule type" value="Genomic_DNA"/>
</dbReference>
<dbReference type="InterPro" id="IPR042094">
    <property type="entry name" value="T2SS_GspF_sf"/>
</dbReference>
<gene>
    <name evidence="9" type="ORF">JG30_10600</name>
</gene>
<feature type="transmembrane region" description="Helical" evidence="7">
    <location>
        <begin position="113"/>
        <end position="134"/>
    </location>
</feature>
<dbReference type="InterPro" id="IPR003004">
    <property type="entry name" value="GspF/PilC"/>
</dbReference>
<dbReference type="GO" id="GO:0005886">
    <property type="term" value="C:plasma membrane"/>
    <property type="evidence" value="ECO:0007669"/>
    <property type="project" value="UniProtKB-SubCell"/>
</dbReference>
<dbReference type="HOGENOM" id="CLU_035032_1_0_9"/>
<evidence type="ECO:0000256" key="7">
    <source>
        <dbReference type="SAM" id="Phobius"/>
    </source>
</evidence>
<name>A0A0F4LWT4_9LACO</name>
<proteinExistence type="inferred from homology"/>
<keyword evidence="4 7" id="KW-0812">Transmembrane</keyword>
<feature type="domain" description="Type II secretion system protein GspF" evidence="8">
    <location>
        <begin position="207"/>
        <end position="325"/>
    </location>
</feature>
<comment type="subcellular location">
    <subcellularLocation>
        <location evidence="1">Cell membrane</location>
        <topology evidence="1">Multi-pass membrane protein</topology>
    </subcellularLocation>
</comment>
<dbReference type="RefSeq" id="WP_046316825.1">
    <property type="nucleotide sequence ID" value="NZ_JAMBJK010000020.1"/>
</dbReference>
<keyword evidence="6 7" id="KW-0472">Membrane</keyword>
<feature type="transmembrane region" description="Helical" evidence="7">
    <location>
        <begin position="149"/>
        <end position="173"/>
    </location>
</feature>
<dbReference type="Proteomes" id="UP000033558">
    <property type="component" value="Unassembled WGS sequence"/>
</dbReference>
<dbReference type="PATRIC" id="fig|1218492.5.peg.1203"/>
<keyword evidence="3" id="KW-1003">Cell membrane</keyword>
<dbReference type="OrthoDB" id="2294348at2"/>
<evidence type="ECO:0000256" key="2">
    <source>
        <dbReference type="ARBA" id="ARBA00005745"/>
    </source>
</evidence>
<accession>A0A0F4LWT4</accession>
<evidence type="ECO:0000259" key="8">
    <source>
        <dbReference type="Pfam" id="PF00482"/>
    </source>
</evidence>
<comment type="caution">
    <text evidence="9">The sequence shown here is derived from an EMBL/GenBank/DDBJ whole genome shotgun (WGS) entry which is preliminary data.</text>
</comment>
<sequence length="333" mass="38134">MIKLINNFTPVKLSSQQQSFFLYTLAQLLKNGFSLEMALESLKLLLPRQQTKLQFMIEQLQRGFSLAIAFEQLGLSKTILSQLAIAEVHGDLIKCLQENANTLKMRHQNWQKVLNLLAYPCFLLFCLASLLVFLKLELAQQLPPLRLAAPYRVGICLFSLVIIGVILVEVWFWQRVDDLHKALHQIKWPFIGRIYQNYYYYVVLSGLATFLKSGLSLQDILTASQQLTKGSLQQCLAQQVKEKILAGQSLKQIINSQPLLANEINLAINLGHERFQMAVELATLAQLKHEQLQKQLRRLINQIQPFFFLIVAGMILLTYLSILLPIYSMMKGF</sequence>
<dbReference type="STRING" id="1218492.JG30_10600"/>
<dbReference type="InterPro" id="IPR018076">
    <property type="entry name" value="T2SS_GspF_dom"/>
</dbReference>